<evidence type="ECO:0000256" key="7">
    <source>
        <dbReference type="ARBA" id="ARBA00043925"/>
    </source>
</evidence>
<dbReference type="GO" id="GO:0030286">
    <property type="term" value="C:dynein complex"/>
    <property type="evidence" value="ECO:0007669"/>
    <property type="project" value="UniProtKB-KW"/>
</dbReference>
<reference evidence="10" key="1">
    <citation type="submission" date="2019-06" db="EMBL/GenBank/DDBJ databases">
        <authorList>
            <consortium name="Wellcome Sanger Institute Data Sharing"/>
        </authorList>
    </citation>
    <scope>NUCLEOTIDE SEQUENCE [LARGE SCALE GENOMIC DNA]</scope>
</reference>
<evidence type="ECO:0000313" key="10">
    <source>
        <dbReference type="Ensembl" id="ENSSORP00005015192.1"/>
    </source>
</evidence>
<dbReference type="InterPro" id="IPR019347">
    <property type="entry name" value="Axonemal_dynein_light_chain"/>
</dbReference>
<evidence type="ECO:0000256" key="4">
    <source>
        <dbReference type="ARBA" id="ARBA00038114"/>
    </source>
</evidence>
<comment type="similarity">
    <text evidence="4">Belongs to the inner dynein arm light chain family.</text>
</comment>
<gene>
    <name evidence="10" type="primary">LOC115435464</name>
</gene>
<dbReference type="AlphaFoldDB" id="A0A672ZFF7"/>
<reference evidence="10" key="3">
    <citation type="submission" date="2025-09" db="UniProtKB">
        <authorList>
            <consortium name="Ensembl"/>
        </authorList>
    </citation>
    <scope>IDENTIFICATION</scope>
</reference>
<name>A0A672ZFF7_9TELE</name>
<dbReference type="InParanoid" id="A0A672ZFF7"/>
<evidence type="ECO:0000256" key="3">
    <source>
        <dbReference type="ARBA" id="ARBA00023175"/>
    </source>
</evidence>
<sequence>MDAVFTNSIHGHHSPVLAFNTVTYCTFHLQGRTLKVSSEQSIDSTVPVPPPPKPKSDSPDPRTEEVLNTIFPSREWKEGNDVWVQLVSRAPWTRSDVVELGALLDSRLKARQARETGICPVRRELYSQCFDELIRLVTITSVESGLLLSRVKDEIQMTLSAYQKLHEDGVNFGMRKAVQAELLGREDMGKKISDMEAEIHKLTKEFNMVEAECDAIKQSETEKRQVQEEKFAGEIQFLRRTNQQLKTLLEMVAPSMKQQQT</sequence>
<feature type="compositionally biased region" description="Basic and acidic residues" evidence="9">
    <location>
        <begin position="54"/>
        <end position="64"/>
    </location>
</feature>
<accession>A0A672ZFF7</accession>
<comment type="function">
    <text evidence="7">Involved in sperm flagellum assembly.</text>
</comment>
<keyword evidence="1" id="KW-0243">Dynein</keyword>
<evidence type="ECO:0000256" key="5">
    <source>
        <dbReference type="ARBA" id="ARBA00039799"/>
    </source>
</evidence>
<evidence type="ECO:0000256" key="9">
    <source>
        <dbReference type="SAM" id="MobiDB-lite"/>
    </source>
</evidence>
<dbReference type="GO" id="GO:0005930">
    <property type="term" value="C:axoneme"/>
    <property type="evidence" value="ECO:0007669"/>
    <property type="project" value="TreeGrafter"/>
</dbReference>
<reference evidence="10" key="2">
    <citation type="submission" date="2025-08" db="UniProtKB">
        <authorList>
            <consortium name="Ensembl"/>
        </authorList>
    </citation>
    <scope>IDENTIFICATION</scope>
</reference>
<dbReference type="Proteomes" id="UP000472271">
    <property type="component" value="Chromosome 16"/>
</dbReference>
<protein>
    <recommendedName>
        <fullName evidence="5">Axonemal dynein light intermediate polypeptide 1</fullName>
    </recommendedName>
    <alternativeName>
        <fullName evidence="6">Inner dynein arm light chain, axonemal</fullName>
    </alternativeName>
</protein>
<evidence type="ECO:0000256" key="1">
    <source>
        <dbReference type="ARBA" id="ARBA00023017"/>
    </source>
</evidence>
<dbReference type="PANTHER" id="PTHR13183">
    <property type="entry name" value="AXONEMAL INNER ARM DYNEIN LIGHT CHAIN 28"/>
    <property type="match status" value="1"/>
</dbReference>
<feature type="region of interest" description="Disordered" evidence="9">
    <location>
        <begin position="38"/>
        <end position="64"/>
    </location>
</feature>
<dbReference type="GO" id="GO:0097546">
    <property type="term" value="C:ciliary base"/>
    <property type="evidence" value="ECO:0007669"/>
    <property type="project" value="TreeGrafter"/>
</dbReference>
<evidence type="ECO:0000256" key="6">
    <source>
        <dbReference type="ARBA" id="ARBA00042417"/>
    </source>
</evidence>
<dbReference type="GO" id="GO:0045504">
    <property type="term" value="F:dynein heavy chain binding"/>
    <property type="evidence" value="ECO:0007669"/>
    <property type="project" value="TreeGrafter"/>
</dbReference>
<dbReference type="Pfam" id="PF10211">
    <property type="entry name" value="Ax_dynein_light"/>
    <property type="match status" value="1"/>
</dbReference>
<dbReference type="Ensembl" id="ENSSORT00005015663.1">
    <property type="protein sequence ID" value="ENSSORP00005015192.1"/>
    <property type="gene ID" value="ENSSORG00005007702.1"/>
</dbReference>
<feature type="coiled-coil region" evidence="8">
    <location>
        <begin position="185"/>
        <end position="229"/>
    </location>
</feature>
<evidence type="ECO:0000313" key="11">
    <source>
        <dbReference type="Proteomes" id="UP000472271"/>
    </source>
</evidence>
<proteinExistence type="inferred from homology"/>
<evidence type="ECO:0000256" key="2">
    <source>
        <dbReference type="ARBA" id="ARBA00023054"/>
    </source>
</evidence>
<dbReference type="PANTHER" id="PTHR13183:SF0">
    <property type="entry name" value="AXONEMAL DYNEIN LIGHT INTERMEDIATE POLYPEPTIDE 1"/>
    <property type="match status" value="1"/>
</dbReference>
<evidence type="ECO:0000256" key="8">
    <source>
        <dbReference type="SAM" id="Coils"/>
    </source>
</evidence>
<keyword evidence="11" id="KW-1185">Reference proteome</keyword>
<keyword evidence="3" id="KW-0505">Motor protein</keyword>
<keyword evidence="2 8" id="KW-0175">Coiled coil</keyword>
<organism evidence="10 11">
    <name type="scientific">Sphaeramia orbicularis</name>
    <name type="common">orbiculate cardinalfish</name>
    <dbReference type="NCBI Taxonomy" id="375764"/>
    <lineage>
        <taxon>Eukaryota</taxon>
        <taxon>Metazoa</taxon>
        <taxon>Chordata</taxon>
        <taxon>Craniata</taxon>
        <taxon>Vertebrata</taxon>
        <taxon>Euteleostomi</taxon>
        <taxon>Actinopterygii</taxon>
        <taxon>Neopterygii</taxon>
        <taxon>Teleostei</taxon>
        <taxon>Neoteleostei</taxon>
        <taxon>Acanthomorphata</taxon>
        <taxon>Gobiaria</taxon>
        <taxon>Kurtiformes</taxon>
        <taxon>Apogonoidei</taxon>
        <taxon>Apogonidae</taxon>
        <taxon>Apogoninae</taxon>
        <taxon>Sphaeramia</taxon>
    </lineage>
</organism>